<dbReference type="Proteomes" id="UP000799537">
    <property type="component" value="Unassembled WGS sequence"/>
</dbReference>
<dbReference type="InterPro" id="IPR036648">
    <property type="entry name" value="CN_Hdrase_a/SCN_Hdrase_g_sf"/>
</dbReference>
<reference evidence="2" key="1">
    <citation type="journal article" date="2020" name="Stud. Mycol.">
        <title>101 Dothideomycetes genomes: a test case for predicting lifestyles and emergence of pathogens.</title>
        <authorList>
            <person name="Haridas S."/>
            <person name="Albert R."/>
            <person name="Binder M."/>
            <person name="Bloem J."/>
            <person name="Labutti K."/>
            <person name="Salamov A."/>
            <person name="Andreopoulos B."/>
            <person name="Baker S."/>
            <person name="Barry K."/>
            <person name="Bills G."/>
            <person name="Bluhm B."/>
            <person name="Cannon C."/>
            <person name="Castanera R."/>
            <person name="Culley D."/>
            <person name="Daum C."/>
            <person name="Ezra D."/>
            <person name="Gonzalez J."/>
            <person name="Henrissat B."/>
            <person name="Kuo A."/>
            <person name="Liang C."/>
            <person name="Lipzen A."/>
            <person name="Lutzoni F."/>
            <person name="Magnuson J."/>
            <person name="Mondo S."/>
            <person name="Nolan M."/>
            <person name="Ohm R."/>
            <person name="Pangilinan J."/>
            <person name="Park H.-J."/>
            <person name="Ramirez L."/>
            <person name="Alfaro M."/>
            <person name="Sun H."/>
            <person name="Tritt A."/>
            <person name="Yoshinaga Y."/>
            <person name="Zwiers L.-H."/>
            <person name="Turgeon B."/>
            <person name="Goodwin S."/>
            <person name="Spatafora J."/>
            <person name="Crous P."/>
            <person name="Grigoriev I."/>
        </authorList>
    </citation>
    <scope>NUCLEOTIDE SEQUENCE</scope>
    <source>
        <strain evidence="2">ATCC 36951</strain>
    </source>
</reference>
<dbReference type="RefSeq" id="XP_033665034.1">
    <property type="nucleotide sequence ID" value="XM_033807716.1"/>
</dbReference>
<proteinExistence type="predicted"/>
<dbReference type="GO" id="GO:0003824">
    <property type="term" value="F:catalytic activity"/>
    <property type="evidence" value="ECO:0007669"/>
    <property type="project" value="InterPro"/>
</dbReference>
<protein>
    <submittedName>
        <fullName evidence="2">Uncharacterized protein</fullName>
    </submittedName>
</protein>
<keyword evidence="3" id="KW-1185">Reference proteome</keyword>
<feature type="compositionally biased region" description="Polar residues" evidence="1">
    <location>
        <begin position="18"/>
        <end position="27"/>
    </location>
</feature>
<name>A0A6A6CAU5_ZASCE</name>
<dbReference type="EMBL" id="ML993605">
    <property type="protein sequence ID" value="KAF2164145.1"/>
    <property type="molecule type" value="Genomic_DNA"/>
</dbReference>
<organism evidence="2 3">
    <name type="scientific">Zasmidium cellare ATCC 36951</name>
    <dbReference type="NCBI Taxonomy" id="1080233"/>
    <lineage>
        <taxon>Eukaryota</taxon>
        <taxon>Fungi</taxon>
        <taxon>Dikarya</taxon>
        <taxon>Ascomycota</taxon>
        <taxon>Pezizomycotina</taxon>
        <taxon>Dothideomycetes</taxon>
        <taxon>Dothideomycetidae</taxon>
        <taxon>Mycosphaerellales</taxon>
        <taxon>Mycosphaerellaceae</taxon>
        <taxon>Zasmidium</taxon>
    </lineage>
</organism>
<dbReference type="SUPFAM" id="SSF56209">
    <property type="entry name" value="Nitrile hydratase alpha chain"/>
    <property type="match status" value="1"/>
</dbReference>
<dbReference type="Gene3D" id="3.90.330.10">
    <property type="entry name" value="Nitrile hydratase alpha /Thiocyanate hydrolase gamma"/>
    <property type="match status" value="1"/>
</dbReference>
<sequence length="147" mass="16086">MDSSGGPQGHPATDATGVPQNSASVGTESADIFVDHYRRLRKDPGLRERLIADPVEGLKEHFGVAPDDRKCRIEVIPQDPDTIVILLPAIPTEQNSSSELEAKAEAASSRIYDILFNRSGVGGFFIPSTDMTWVLRDFRSKVAAKFF</sequence>
<feature type="region of interest" description="Disordered" evidence="1">
    <location>
        <begin position="1"/>
        <end position="29"/>
    </location>
</feature>
<dbReference type="GO" id="GO:0046914">
    <property type="term" value="F:transition metal ion binding"/>
    <property type="evidence" value="ECO:0007669"/>
    <property type="project" value="InterPro"/>
</dbReference>
<accession>A0A6A6CAU5</accession>
<dbReference type="AlphaFoldDB" id="A0A6A6CAU5"/>
<gene>
    <name evidence="2" type="ORF">M409DRAFT_25491</name>
</gene>
<evidence type="ECO:0000256" key="1">
    <source>
        <dbReference type="SAM" id="MobiDB-lite"/>
    </source>
</evidence>
<evidence type="ECO:0000313" key="3">
    <source>
        <dbReference type="Proteomes" id="UP000799537"/>
    </source>
</evidence>
<evidence type="ECO:0000313" key="2">
    <source>
        <dbReference type="EMBL" id="KAF2164145.1"/>
    </source>
</evidence>
<dbReference type="GeneID" id="54560988"/>